<comment type="similarity">
    <text evidence="3">Belongs to the TO family.</text>
</comment>
<dbReference type="PANTHER" id="PTHR11008:SF32">
    <property type="entry name" value="CIRCADIAN CLOCK-CONTROLLED PROTEIN DAYWAKE-RELATED"/>
    <property type="match status" value="1"/>
</dbReference>
<evidence type="ECO:0000313" key="4">
    <source>
        <dbReference type="EMBL" id="RZC39868.1"/>
    </source>
</evidence>
<dbReference type="PANTHER" id="PTHR11008">
    <property type="entry name" value="PROTEIN TAKEOUT-LIKE PROTEIN"/>
    <property type="match status" value="1"/>
</dbReference>
<sequence length="395" mass="44763">MVTAAQDAISQLKKSVPEVGLPSLEPVVVSHLIVAPGPELFQVRQNYTNLSNFGFTTARVSKFDVHFENNTIDMEFTVPKLRIEFDYDYDGKILLVPIKGTGHGQAMHNDTNFIVTFNLEEYQKDGEIFFKVVESKVTLSIKELKVHFENFVPINKGVGLGLSIPADPNKLINDNWRTIFSEVHSDFEKSYAETFTVILNNLLEKVPISELFVIITTINVTIISKKLASSFKKCDRKQDDFNQCLVTAVQDAVRQLEKPFPEVGLPSLEPIETSHLTVAPGPNVFQVQQSYENFNNFGFTTAEVSKFEIISLTRNFYRFQLKELDTPRRFSVNDTNFIVTFYLKEYQKDDETFIKVVESKITLLPEEVELNFGNLVPTVQGTGLGLDNPVDPSNR</sequence>
<dbReference type="SMART" id="SM00700">
    <property type="entry name" value="JHBP"/>
    <property type="match status" value="1"/>
</dbReference>
<accession>A0A482W5P5</accession>
<dbReference type="InterPro" id="IPR010562">
    <property type="entry name" value="Haemolymph_juvenile_hormone-bd"/>
</dbReference>
<dbReference type="GO" id="GO:0005615">
    <property type="term" value="C:extracellular space"/>
    <property type="evidence" value="ECO:0007669"/>
    <property type="project" value="TreeGrafter"/>
</dbReference>
<organism evidence="4 5">
    <name type="scientific">Asbolus verrucosus</name>
    <name type="common">Desert ironclad beetle</name>
    <dbReference type="NCBI Taxonomy" id="1661398"/>
    <lineage>
        <taxon>Eukaryota</taxon>
        <taxon>Metazoa</taxon>
        <taxon>Ecdysozoa</taxon>
        <taxon>Arthropoda</taxon>
        <taxon>Hexapoda</taxon>
        <taxon>Insecta</taxon>
        <taxon>Pterygota</taxon>
        <taxon>Neoptera</taxon>
        <taxon>Endopterygota</taxon>
        <taxon>Coleoptera</taxon>
        <taxon>Polyphaga</taxon>
        <taxon>Cucujiformia</taxon>
        <taxon>Tenebrionidae</taxon>
        <taxon>Pimeliinae</taxon>
        <taxon>Asbolus</taxon>
    </lineage>
</organism>
<reference evidence="4 5" key="1">
    <citation type="submission" date="2017-03" db="EMBL/GenBank/DDBJ databases">
        <title>Genome of the blue death feigning beetle - Asbolus verrucosus.</title>
        <authorList>
            <person name="Rider S.D."/>
        </authorList>
    </citation>
    <scope>NUCLEOTIDE SEQUENCE [LARGE SCALE GENOMIC DNA]</scope>
    <source>
        <strain evidence="4">Butters</strain>
        <tissue evidence="4">Head and leg muscle</tissue>
    </source>
</reference>
<dbReference type="Gene3D" id="3.15.10.30">
    <property type="entry name" value="Haemolymph juvenile hormone binding protein"/>
    <property type="match status" value="2"/>
</dbReference>
<keyword evidence="1" id="KW-0732">Signal</keyword>
<dbReference type="AlphaFoldDB" id="A0A482W5P5"/>
<dbReference type="GO" id="GO:0007623">
    <property type="term" value="P:circadian rhythm"/>
    <property type="evidence" value="ECO:0007669"/>
    <property type="project" value="UniProtKB-ARBA"/>
</dbReference>
<dbReference type="FunFam" id="3.15.10.30:FF:000001">
    <property type="entry name" value="Takeout-like protein 1"/>
    <property type="match status" value="1"/>
</dbReference>
<keyword evidence="2" id="KW-0090">Biological rhythms</keyword>
<evidence type="ECO:0000256" key="2">
    <source>
        <dbReference type="ARBA" id="ARBA00023108"/>
    </source>
</evidence>
<evidence type="ECO:0000256" key="1">
    <source>
        <dbReference type="ARBA" id="ARBA00022729"/>
    </source>
</evidence>
<dbReference type="Pfam" id="PF06585">
    <property type="entry name" value="JHBP"/>
    <property type="match status" value="2"/>
</dbReference>
<dbReference type="EMBL" id="QDEB01030882">
    <property type="protein sequence ID" value="RZC39868.1"/>
    <property type="molecule type" value="Genomic_DNA"/>
</dbReference>
<name>A0A482W5P5_ASBVE</name>
<comment type="caution">
    <text evidence="4">The sequence shown here is derived from an EMBL/GenBank/DDBJ whole genome shotgun (WGS) entry which is preliminary data.</text>
</comment>
<protein>
    <submittedName>
        <fullName evidence="4">JHBP domain containing protein</fullName>
    </submittedName>
</protein>
<gene>
    <name evidence="4" type="ORF">BDFB_002547</name>
</gene>
<dbReference type="Proteomes" id="UP000292052">
    <property type="component" value="Unassembled WGS sequence"/>
</dbReference>
<evidence type="ECO:0000256" key="3">
    <source>
        <dbReference type="ARBA" id="ARBA00060902"/>
    </source>
</evidence>
<proteinExistence type="inferred from homology"/>
<dbReference type="OrthoDB" id="8182977at2759"/>
<keyword evidence="5" id="KW-1185">Reference proteome</keyword>
<feature type="non-terminal residue" evidence="4">
    <location>
        <position position="395"/>
    </location>
</feature>
<dbReference type="InterPro" id="IPR038606">
    <property type="entry name" value="To_sf"/>
</dbReference>
<evidence type="ECO:0000313" key="5">
    <source>
        <dbReference type="Proteomes" id="UP000292052"/>
    </source>
</evidence>